<protein>
    <submittedName>
        <fullName evidence="1">Uncharacterized protein</fullName>
    </submittedName>
</protein>
<dbReference type="EMBL" id="MCGO01000016">
    <property type="protein sequence ID" value="ORY46487.1"/>
    <property type="molecule type" value="Genomic_DNA"/>
</dbReference>
<comment type="caution">
    <text evidence="1">The sequence shown here is derived from an EMBL/GenBank/DDBJ whole genome shotgun (WGS) entry which is preliminary data.</text>
</comment>
<name>A0A1Y2CHU9_9FUNG</name>
<accession>A0A1Y2CHU9</accession>
<gene>
    <name evidence="1" type="ORF">BCR33DRAFT_129521</name>
</gene>
<dbReference type="Proteomes" id="UP000193642">
    <property type="component" value="Unassembled WGS sequence"/>
</dbReference>
<evidence type="ECO:0000313" key="1">
    <source>
        <dbReference type="EMBL" id="ORY46487.1"/>
    </source>
</evidence>
<dbReference type="AlphaFoldDB" id="A0A1Y2CHU9"/>
<sequence>MEAVVCLNKTMSETCDGLPFSTSDGAASFLRVARAVFARRFCSTWRVGSRTRRTRTPRTCSSFAESARLSCRFSNQRNKQRVHSSSTFELNPVSHQCITLPHTTRCDHSLPRCLFHRKPPPSCILIDDLSTFFHPAHDSSDQIRFTLALLQQSVNTIAKL</sequence>
<reference evidence="1 2" key="1">
    <citation type="submission" date="2016-07" db="EMBL/GenBank/DDBJ databases">
        <title>Pervasive Adenine N6-methylation of Active Genes in Fungi.</title>
        <authorList>
            <consortium name="DOE Joint Genome Institute"/>
            <person name="Mondo S.J."/>
            <person name="Dannebaum R.O."/>
            <person name="Kuo R.C."/>
            <person name="Labutti K."/>
            <person name="Haridas S."/>
            <person name="Kuo A."/>
            <person name="Salamov A."/>
            <person name="Ahrendt S.R."/>
            <person name="Lipzen A."/>
            <person name="Sullivan W."/>
            <person name="Andreopoulos W.B."/>
            <person name="Clum A."/>
            <person name="Lindquist E."/>
            <person name="Daum C."/>
            <person name="Ramamoorthy G.K."/>
            <person name="Gryganskyi A."/>
            <person name="Culley D."/>
            <person name="Magnuson J.K."/>
            <person name="James T.Y."/>
            <person name="O'Malley M.A."/>
            <person name="Stajich J.E."/>
            <person name="Spatafora J.W."/>
            <person name="Visel A."/>
            <person name="Grigoriev I.V."/>
        </authorList>
    </citation>
    <scope>NUCLEOTIDE SEQUENCE [LARGE SCALE GENOMIC DNA]</scope>
    <source>
        <strain evidence="1 2">JEL800</strain>
    </source>
</reference>
<dbReference type="OrthoDB" id="2114609at2759"/>
<proteinExistence type="predicted"/>
<evidence type="ECO:0000313" key="2">
    <source>
        <dbReference type="Proteomes" id="UP000193642"/>
    </source>
</evidence>
<keyword evidence="2" id="KW-1185">Reference proteome</keyword>
<organism evidence="1 2">
    <name type="scientific">Rhizoclosmatium globosum</name>
    <dbReference type="NCBI Taxonomy" id="329046"/>
    <lineage>
        <taxon>Eukaryota</taxon>
        <taxon>Fungi</taxon>
        <taxon>Fungi incertae sedis</taxon>
        <taxon>Chytridiomycota</taxon>
        <taxon>Chytridiomycota incertae sedis</taxon>
        <taxon>Chytridiomycetes</taxon>
        <taxon>Chytridiales</taxon>
        <taxon>Chytriomycetaceae</taxon>
        <taxon>Rhizoclosmatium</taxon>
    </lineage>
</organism>